<keyword evidence="1" id="KW-0472">Membrane</keyword>
<dbReference type="STRING" id="157652.A0A371H7R0"/>
<dbReference type="InterPro" id="IPR043502">
    <property type="entry name" value="DNA/RNA_pol_sf"/>
</dbReference>
<evidence type="ECO:0000313" key="2">
    <source>
        <dbReference type="EMBL" id="RDX98817.1"/>
    </source>
</evidence>
<dbReference type="AlphaFoldDB" id="A0A371H7R0"/>
<organism evidence="2 3">
    <name type="scientific">Mucuna pruriens</name>
    <name type="common">Velvet bean</name>
    <name type="synonym">Dolichos pruriens</name>
    <dbReference type="NCBI Taxonomy" id="157652"/>
    <lineage>
        <taxon>Eukaryota</taxon>
        <taxon>Viridiplantae</taxon>
        <taxon>Streptophyta</taxon>
        <taxon>Embryophyta</taxon>
        <taxon>Tracheophyta</taxon>
        <taxon>Spermatophyta</taxon>
        <taxon>Magnoliopsida</taxon>
        <taxon>eudicotyledons</taxon>
        <taxon>Gunneridae</taxon>
        <taxon>Pentapetalae</taxon>
        <taxon>rosids</taxon>
        <taxon>fabids</taxon>
        <taxon>Fabales</taxon>
        <taxon>Fabaceae</taxon>
        <taxon>Papilionoideae</taxon>
        <taxon>50 kb inversion clade</taxon>
        <taxon>NPAAA clade</taxon>
        <taxon>indigoferoid/millettioid clade</taxon>
        <taxon>Phaseoleae</taxon>
        <taxon>Mucuna</taxon>
    </lineage>
</organism>
<comment type="caution">
    <text evidence="2">The sequence shown here is derived from an EMBL/GenBank/DDBJ whole genome shotgun (WGS) entry which is preliminary data.</text>
</comment>
<dbReference type="Gene3D" id="3.10.10.10">
    <property type="entry name" value="HIV Type 1 Reverse Transcriptase, subunit A, domain 1"/>
    <property type="match status" value="1"/>
</dbReference>
<keyword evidence="1" id="KW-1133">Transmembrane helix</keyword>
<keyword evidence="3" id="KW-1185">Reference proteome</keyword>
<protein>
    <submittedName>
        <fullName evidence="2">Retrovirus-related Pol polyprotein from transposon opus</fullName>
    </submittedName>
</protein>
<feature type="non-terminal residue" evidence="2">
    <location>
        <position position="1"/>
    </location>
</feature>
<keyword evidence="1" id="KW-0812">Transmembrane</keyword>
<evidence type="ECO:0000313" key="3">
    <source>
        <dbReference type="Proteomes" id="UP000257109"/>
    </source>
</evidence>
<name>A0A371H7R0_MUCPR</name>
<dbReference type="SUPFAM" id="SSF56672">
    <property type="entry name" value="DNA/RNA polymerases"/>
    <property type="match status" value="1"/>
</dbReference>
<feature type="transmembrane region" description="Helical" evidence="1">
    <location>
        <begin position="96"/>
        <end position="119"/>
    </location>
</feature>
<evidence type="ECO:0000256" key="1">
    <source>
        <dbReference type="SAM" id="Phobius"/>
    </source>
</evidence>
<gene>
    <name evidence="2" type="primary">pol</name>
    <name evidence="2" type="ORF">CR513_18218</name>
</gene>
<proteinExistence type="predicted"/>
<dbReference type="EMBL" id="QJKJ01003368">
    <property type="protein sequence ID" value="RDX98817.1"/>
    <property type="molecule type" value="Genomic_DNA"/>
</dbReference>
<sequence>MLLSATLHPSGMAYAHKGMWEFLQSVSSGMAGSISKMLSTSPPLGHHVHMKECDEWKIAFENKLRLYEWLVMPLRLTNAPSTFTVDEQCSLIGKCVVYILMIYLVILVVLLTMLCITFVCEMCTFCTTKLIYLGYIIGSEGVKVDAEKVKAIQN</sequence>
<reference evidence="2" key="1">
    <citation type="submission" date="2018-05" db="EMBL/GenBank/DDBJ databases">
        <title>Draft genome of Mucuna pruriens seed.</title>
        <authorList>
            <person name="Nnadi N.E."/>
            <person name="Vos R."/>
            <person name="Hasami M.H."/>
            <person name="Devisetty U.K."/>
            <person name="Aguiy J.C."/>
        </authorList>
    </citation>
    <scope>NUCLEOTIDE SEQUENCE [LARGE SCALE GENOMIC DNA]</scope>
    <source>
        <strain evidence="2">JCA_2017</strain>
    </source>
</reference>
<dbReference type="Proteomes" id="UP000257109">
    <property type="component" value="Unassembled WGS sequence"/>
</dbReference>
<accession>A0A371H7R0</accession>